<feature type="compositionally biased region" description="Basic residues" evidence="1">
    <location>
        <begin position="88"/>
        <end position="98"/>
    </location>
</feature>
<reference evidence="3 4" key="1">
    <citation type="submission" date="2024-09" db="EMBL/GenBank/DDBJ databases">
        <authorList>
            <person name="Sun Q."/>
            <person name="Mori K."/>
        </authorList>
    </citation>
    <scope>NUCLEOTIDE SEQUENCE [LARGE SCALE GENOMIC DNA]</scope>
    <source>
        <strain evidence="3 4">CCM 7706</strain>
    </source>
</reference>
<feature type="transmembrane region" description="Helical" evidence="2">
    <location>
        <begin position="103"/>
        <end position="121"/>
    </location>
</feature>
<keyword evidence="2" id="KW-1133">Transmembrane helix</keyword>
<feature type="compositionally biased region" description="Basic and acidic residues" evidence="1">
    <location>
        <begin position="50"/>
        <end position="66"/>
    </location>
</feature>
<dbReference type="EMBL" id="JBHLWK010000016">
    <property type="protein sequence ID" value="MFC0205309.1"/>
    <property type="molecule type" value="Genomic_DNA"/>
</dbReference>
<accession>A0ABV6CY41</accession>
<protein>
    <submittedName>
        <fullName evidence="3">Uncharacterized protein</fullName>
    </submittedName>
</protein>
<comment type="caution">
    <text evidence="3">The sequence shown here is derived from an EMBL/GenBank/DDBJ whole genome shotgun (WGS) entry which is preliminary data.</text>
</comment>
<feature type="region of interest" description="Disordered" evidence="1">
    <location>
        <begin position="1"/>
        <end position="98"/>
    </location>
</feature>
<evidence type="ECO:0000313" key="4">
    <source>
        <dbReference type="Proteomes" id="UP001589798"/>
    </source>
</evidence>
<keyword evidence="2" id="KW-0472">Membrane</keyword>
<dbReference type="Proteomes" id="UP001589798">
    <property type="component" value="Unassembled WGS sequence"/>
</dbReference>
<feature type="compositionally biased region" description="Basic and acidic residues" evidence="1">
    <location>
        <begin position="1"/>
        <end position="11"/>
    </location>
</feature>
<proteinExistence type="predicted"/>
<keyword evidence="4" id="KW-1185">Reference proteome</keyword>
<keyword evidence="2" id="KW-0812">Transmembrane</keyword>
<evidence type="ECO:0000313" key="3">
    <source>
        <dbReference type="EMBL" id="MFC0205309.1"/>
    </source>
</evidence>
<evidence type="ECO:0000256" key="2">
    <source>
        <dbReference type="SAM" id="Phobius"/>
    </source>
</evidence>
<gene>
    <name evidence="3" type="ORF">ACFFJC_13645</name>
</gene>
<dbReference type="RefSeq" id="WP_379488045.1">
    <property type="nucleotide sequence ID" value="NZ_JBHLWK010000016.1"/>
</dbReference>
<organism evidence="3 4">
    <name type="scientific">Novosphingobium soli</name>
    <dbReference type="NCBI Taxonomy" id="574956"/>
    <lineage>
        <taxon>Bacteria</taxon>
        <taxon>Pseudomonadati</taxon>
        <taxon>Pseudomonadota</taxon>
        <taxon>Alphaproteobacteria</taxon>
        <taxon>Sphingomonadales</taxon>
        <taxon>Sphingomonadaceae</taxon>
        <taxon>Novosphingobium</taxon>
    </lineage>
</organism>
<evidence type="ECO:0000256" key="1">
    <source>
        <dbReference type="SAM" id="MobiDB-lite"/>
    </source>
</evidence>
<name>A0ABV6CY41_9SPHN</name>
<sequence>MGLDDRDYMRERYRKRRGLPPENTRWNNKRSRVERDDGVPPGSASWIGKDPGKAFEMKNPGYKDRPNGTARGGPWFEPKNQGFDYQKNRWRPKRNRRRASSTGLSWAGKLILPLILLTYGVRMYSDAKRWDFQPDFGLSESFPNSGEFKVRRRYASGPTSPFGIITGDRKAVVQLLDKAGEPVFAAYVRENDSASVQAPRGAWVLRLIEGQTWQGDEKFFGANTLTQDAIMPLDFTASGHRIDLRRRFDGNMETVDRWIDPTF</sequence>